<proteinExistence type="predicted"/>
<name>A0ABZ2RZ47_9BURK</name>
<evidence type="ECO:0000313" key="2">
    <source>
        <dbReference type="Proteomes" id="UP001456224"/>
    </source>
</evidence>
<organism evidence="1 2">
    <name type="scientific">Achromobacter veterisilvae</name>
    <dbReference type="NCBI Taxonomy" id="2069367"/>
    <lineage>
        <taxon>Bacteria</taxon>
        <taxon>Pseudomonadati</taxon>
        <taxon>Pseudomonadota</taxon>
        <taxon>Betaproteobacteria</taxon>
        <taxon>Burkholderiales</taxon>
        <taxon>Alcaligenaceae</taxon>
        <taxon>Achromobacter</taxon>
    </lineage>
</organism>
<gene>
    <name evidence="1" type="ORF">WHX56_27375</name>
</gene>
<sequence>MKPKPFTTETAMTFGTPSLEDFAAIAPQADEPLLKEWIARGANFVACYVQALPGARLARDARQTDEYMVFVVSGAGSIEAADSSATLATGRLAIVPPGPSELILTEPSTLFLLFSSRAADLAARAANADVYSTSAPNVAPLTAWPEPADGYRLRTYDVAAHVRPDSNMRIFRSCNLMLNIMLPRSAPRDTTKLSPHSHTDFEQGSFALLGTWKHHLRYPWGKDLGEWREDEHREVGSPSMLVIPPQVIHTSRNINEGEAWLLDIFAPPRLDFSNRPGMVCNAEDYPLPAGVAMP</sequence>
<keyword evidence="2" id="KW-1185">Reference proteome</keyword>
<dbReference type="EMBL" id="CP148753">
    <property type="protein sequence ID" value="WXR73310.1"/>
    <property type="molecule type" value="Genomic_DNA"/>
</dbReference>
<dbReference type="SUPFAM" id="SSF51182">
    <property type="entry name" value="RmlC-like cupins"/>
    <property type="match status" value="1"/>
</dbReference>
<reference evidence="1 2" key="1">
    <citation type="submission" date="2024-03" db="EMBL/GenBank/DDBJ databases">
        <title>Reference genomes for the five species model microbial community.</title>
        <authorList>
            <person name="Padfield D."/>
        </authorList>
    </citation>
    <scope>NUCLEOTIDE SEQUENCE [LARGE SCALE GENOMIC DNA]</scope>
    <source>
        <strain evidence="1 2">AB1</strain>
    </source>
</reference>
<dbReference type="Proteomes" id="UP001456224">
    <property type="component" value="Chromosome"/>
</dbReference>
<protein>
    <submittedName>
        <fullName evidence="1">Uncharacterized protein</fullName>
    </submittedName>
</protein>
<dbReference type="RefSeq" id="WP_338879513.1">
    <property type="nucleotide sequence ID" value="NZ_CP148753.1"/>
</dbReference>
<dbReference type="Gene3D" id="2.60.120.10">
    <property type="entry name" value="Jelly Rolls"/>
    <property type="match status" value="2"/>
</dbReference>
<accession>A0ABZ2RZ47</accession>
<evidence type="ECO:0000313" key="1">
    <source>
        <dbReference type="EMBL" id="WXR73310.1"/>
    </source>
</evidence>
<dbReference type="InterPro" id="IPR011051">
    <property type="entry name" value="RmlC_Cupin_sf"/>
</dbReference>
<dbReference type="InterPro" id="IPR014710">
    <property type="entry name" value="RmlC-like_jellyroll"/>
</dbReference>